<organism evidence="1 2">
    <name type="scientific">Methanoculleus taiwanensis</name>
    <dbReference type="NCBI Taxonomy" id="1550565"/>
    <lineage>
        <taxon>Archaea</taxon>
        <taxon>Methanobacteriati</taxon>
        <taxon>Methanobacteriota</taxon>
        <taxon>Stenosarchaea group</taxon>
        <taxon>Methanomicrobia</taxon>
        <taxon>Methanomicrobiales</taxon>
        <taxon>Methanomicrobiaceae</taxon>
        <taxon>Methanoculleus</taxon>
    </lineage>
</organism>
<reference evidence="1 2" key="1">
    <citation type="journal article" date="2015" name="Int. J. Syst. Evol. Microbiol.">
        <title>Methanoculleus taiwanensis sp. nov., a methanogen isolated from deep marine sediment at the deformation front area near Taiwan.</title>
        <authorList>
            <person name="Weng C.Y."/>
            <person name="Chen S.C."/>
            <person name="Lai M.C."/>
            <person name="Wu S.Y."/>
            <person name="Lin S."/>
            <person name="Yang T.F."/>
            <person name="Chen P.C."/>
        </authorList>
    </citation>
    <scope>NUCLEOTIDE SEQUENCE [LARGE SCALE GENOMIC DNA]</scope>
    <source>
        <strain evidence="1 2">CYW4</strain>
    </source>
</reference>
<accession>A0A498H0R1</accession>
<keyword evidence="2" id="KW-1185">Reference proteome</keyword>
<dbReference type="AlphaFoldDB" id="A0A498H0R1"/>
<dbReference type="Proteomes" id="UP000290932">
    <property type="component" value="Unassembled WGS sequence"/>
</dbReference>
<sequence>MIDAINNESSEGGNGSAVHLTVTVRDAEGRIVSEECKDNDLYLLNWGALIAGVLKEAISTSYAQRFKGHDLNGDSYTTGGGFWGSPDNSQEDGGGWDNTGRIQFGVSSTPPTIYDFALGNYTAEVQPNAPVILNDGNTIKIVFTGTLSFENSITLSEVAYKVKEPHARVYCILTRDIFTPVTVPAGGSITVQFEYWLNGMPS</sequence>
<comment type="caution">
    <text evidence="1">The sequence shown here is derived from an EMBL/GenBank/DDBJ whole genome shotgun (WGS) entry which is preliminary data.</text>
</comment>
<evidence type="ECO:0000313" key="1">
    <source>
        <dbReference type="EMBL" id="RXE56402.1"/>
    </source>
</evidence>
<dbReference type="EMBL" id="LHQS01000002">
    <property type="protein sequence ID" value="RXE56402.1"/>
    <property type="molecule type" value="Genomic_DNA"/>
</dbReference>
<name>A0A498H0R1_9EURY</name>
<proteinExistence type="predicted"/>
<protein>
    <submittedName>
        <fullName evidence="1">Uncharacterized protein</fullName>
    </submittedName>
</protein>
<dbReference type="RefSeq" id="WP_128694191.1">
    <property type="nucleotide sequence ID" value="NZ_LHQS01000002.1"/>
</dbReference>
<gene>
    <name evidence="1" type="ORF">ABH15_09975</name>
</gene>
<evidence type="ECO:0000313" key="2">
    <source>
        <dbReference type="Proteomes" id="UP000290932"/>
    </source>
</evidence>